<gene>
    <name evidence="2" type="ORF">CK203_032384</name>
</gene>
<accession>A0A438IK02</accession>
<name>A0A438IK02_VITVI</name>
<dbReference type="Pfam" id="PF13966">
    <property type="entry name" value="zf-RVT"/>
    <property type="match status" value="1"/>
</dbReference>
<dbReference type="AlphaFoldDB" id="A0A438IK02"/>
<dbReference type="PANTHER" id="PTHR36617">
    <property type="entry name" value="PROTEIN, PUTATIVE-RELATED"/>
    <property type="match status" value="1"/>
</dbReference>
<feature type="domain" description="Reverse transcriptase zinc-binding" evidence="1">
    <location>
        <begin position="100"/>
        <end position="184"/>
    </location>
</feature>
<reference evidence="2 3" key="1">
    <citation type="journal article" date="2018" name="PLoS Genet.">
        <title>Population sequencing reveals clonal diversity and ancestral inbreeding in the grapevine cultivar Chardonnay.</title>
        <authorList>
            <person name="Roach M.J."/>
            <person name="Johnson D.L."/>
            <person name="Bohlmann J."/>
            <person name="van Vuuren H.J."/>
            <person name="Jones S.J."/>
            <person name="Pretorius I.S."/>
            <person name="Schmidt S.A."/>
            <person name="Borneman A.R."/>
        </authorList>
    </citation>
    <scope>NUCLEOTIDE SEQUENCE [LARGE SCALE GENOMIC DNA]</scope>
    <source>
        <strain evidence="3">cv. Chardonnay</strain>
        <tissue evidence="2">Leaf</tissue>
    </source>
</reference>
<dbReference type="PANTHER" id="PTHR36617:SF15">
    <property type="entry name" value="REVERSE TRANSCRIPTASE ZINC-BINDING DOMAIN-CONTAINING PROTEIN"/>
    <property type="match status" value="1"/>
</dbReference>
<dbReference type="Proteomes" id="UP000288805">
    <property type="component" value="Unassembled WGS sequence"/>
</dbReference>
<dbReference type="InterPro" id="IPR026960">
    <property type="entry name" value="RVT-Znf"/>
</dbReference>
<sequence>MTLKVGKGTKIRFWKDTWCGDVKLARRFPQLFNVAAQKSATVGELWDQNAGQGGWNLRFFRSFNDWELALVDELLQILRNQRITLEEDLALWKGGKNGKFGVKDAYGLLTSHSTSLFPKKGIWVENVPSKLAFFAWEATWGRILTIDRLQKRGWQIRNRCYLCGSEEENVNHLLIHCTVASVLWGMVLSLFGAQWVFPETVKEVIISWKGLVNGLEWELCEQEEKKGLENNSSLPLMDNLEARQPKNLLRGAVHKPIS</sequence>
<evidence type="ECO:0000313" key="2">
    <source>
        <dbReference type="EMBL" id="RVW97049.1"/>
    </source>
</evidence>
<dbReference type="EMBL" id="QGNW01000104">
    <property type="protein sequence ID" value="RVW97049.1"/>
    <property type="molecule type" value="Genomic_DNA"/>
</dbReference>
<proteinExistence type="predicted"/>
<evidence type="ECO:0000313" key="3">
    <source>
        <dbReference type="Proteomes" id="UP000288805"/>
    </source>
</evidence>
<organism evidence="2 3">
    <name type="scientific">Vitis vinifera</name>
    <name type="common">Grape</name>
    <dbReference type="NCBI Taxonomy" id="29760"/>
    <lineage>
        <taxon>Eukaryota</taxon>
        <taxon>Viridiplantae</taxon>
        <taxon>Streptophyta</taxon>
        <taxon>Embryophyta</taxon>
        <taxon>Tracheophyta</taxon>
        <taxon>Spermatophyta</taxon>
        <taxon>Magnoliopsida</taxon>
        <taxon>eudicotyledons</taxon>
        <taxon>Gunneridae</taxon>
        <taxon>Pentapetalae</taxon>
        <taxon>rosids</taxon>
        <taxon>Vitales</taxon>
        <taxon>Vitaceae</taxon>
        <taxon>Viteae</taxon>
        <taxon>Vitis</taxon>
    </lineage>
</organism>
<evidence type="ECO:0000259" key="1">
    <source>
        <dbReference type="Pfam" id="PF13966"/>
    </source>
</evidence>
<comment type="caution">
    <text evidence="2">The sequence shown here is derived from an EMBL/GenBank/DDBJ whole genome shotgun (WGS) entry which is preliminary data.</text>
</comment>
<protein>
    <recommendedName>
        <fullName evidence="1">Reverse transcriptase zinc-binding domain-containing protein</fullName>
    </recommendedName>
</protein>